<dbReference type="EMBL" id="JN797796">
    <property type="protein sequence ID" value="AEW47322.1"/>
    <property type="molecule type" value="Genomic_DNA"/>
</dbReference>
<dbReference type="Proteomes" id="UP000006291">
    <property type="component" value="Segment"/>
</dbReference>
<accession>J9PQT5</accession>
<reference evidence="1 2" key="1">
    <citation type="submission" date="2011-09" db="EMBL/GenBank/DDBJ databases">
        <title>Complete Genome Sequence of Bacillus cereus Bacteriophage B5S.</title>
        <authorList>
            <person name="Lee J.-H."/>
            <person name="Shin H."/>
            <person name="Son B."/>
            <person name="Ryu S."/>
        </authorList>
    </citation>
    <scope>NUCLEOTIDE SEQUENCE [LARGE SCALE GENOMIC DNA]</scope>
</reference>
<dbReference type="Gene3D" id="3.30.40.220">
    <property type="match status" value="1"/>
</dbReference>
<evidence type="ECO:0000313" key="1">
    <source>
        <dbReference type="EMBL" id="AEW47322.1"/>
    </source>
</evidence>
<proteinExistence type="predicted"/>
<evidence type="ECO:0000313" key="2">
    <source>
        <dbReference type="Proteomes" id="UP000006291"/>
    </source>
</evidence>
<organism evidence="1 2">
    <name type="scientific">Bacillus phage B5S</name>
    <dbReference type="NCBI Taxonomy" id="1126949"/>
    <lineage>
        <taxon>Viruses</taxon>
        <taxon>Duplodnaviria</taxon>
        <taxon>Heunggongvirae</taxon>
        <taxon>Uroviricota</taxon>
        <taxon>Caudoviricetes</taxon>
        <taxon>Herelleviridae</taxon>
        <taxon>Bastillevirinae</taxon>
        <taxon>Bequatrovirus</taxon>
        <taxon>Bequatrovirus B4</taxon>
    </lineage>
</organism>
<protein>
    <submittedName>
        <fullName evidence="1">Uncharacterized protein</fullName>
    </submittedName>
</protein>
<gene>
    <name evidence="1" type="ORF">B5S_0088</name>
</gene>
<sequence>MPGKSHGMSGTRLYTIWKNMKQRCYNPKRGAYPTYGGKGIRVCKDWHEFVNFYEWSMLNGYTEELTIDRIDSNKNYEPSNCQWVTDTFNYRKAVEERTGVSIKNVYKSVKQTDLYTYNGEARTVKEWSILYNIPLKVLGYRLKYEWDMDRALTQPIRKKKMK</sequence>
<name>J9PQT5_9CAUD</name>